<proteinExistence type="predicted"/>
<dbReference type="Pfam" id="PF03432">
    <property type="entry name" value="Relaxase"/>
    <property type="match status" value="1"/>
</dbReference>
<dbReference type="AlphaFoldDB" id="A0A928YQW5"/>
<feature type="domain" description="MobA/VirD2-like nuclease" evidence="2">
    <location>
        <begin position="24"/>
        <end position="157"/>
    </location>
</feature>
<feature type="compositionally biased region" description="Acidic residues" evidence="1">
    <location>
        <begin position="341"/>
        <end position="351"/>
    </location>
</feature>
<feature type="compositionally biased region" description="Basic and acidic residues" evidence="1">
    <location>
        <begin position="280"/>
        <end position="290"/>
    </location>
</feature>
<protein>
    <submittedName>
        <fullName evidence="3">Relaxase/mobilization nuclease</fullName>
    </submittedName>
</protein>
<feature type="region of interest" description="Disordered" evidence="1">
    <location>
        <begin position="264"/>
        <end position="393"/>
    </location>
</feature>
<dbReference type="EMBL" id="PRDK01000006">
    <property type="protein sequence ID" value="MBE8714374.1"/>
    <property type="molecule type" value="Genomic_DNA"/>
</dbReference>
<evidence type="ECO:0000259" key="2">
    <source>
        <dbReference type="Pfam" id="PF03432"/>
    </source>
</evidence>
<reference evidence="3" key="1">
    <citation type="submission" date="2018-02" db="EMBL/GenBank/DDBJ databases">
        <authorList>
            <person name="Vasarhelyi B.M."/>
            <person name="Deshmukh S."/>
            <person name="Balint B."/>
            <person name="Kukolya J."/>
        </authorList>
    </citation>
    <scope>NUCLEOTIDE SEQUENCE</scope>
    <source>
        <strain evidence="3">KB22</strain>
    </source>
</reference>
<evidence type="ECO:0000313" key="4">
    <source>
        <dbReference type="Proteomes" id="UP000616201"/>
    </source>
</evidence>
<organism evidence="3 4">
    <name type="scientific">Sphingobacterium hungaricum</name>
    <dbReference type="NCBI Taxonomy" id="2082723"/>
    <lineage>
        <taxon>Bacteria</taxon>
        <taxon>Pseudomonadati</taxon>
        <taxon>Bacteroidota</taxon>
        <taxon>Sphingobacteriia</taxon>
        <taxon>Sphingobacteriales</taxon>
        <taxon>Sphingobacteriaceae</taxon>
        <taxon>Sphingobacterium</taxon>
    </lineage>
</organism>
<dbReference type="Proteomes" id="UP000616201">
    <property type="component" value="Unassembled WGS sequence"/>
</dbReference>
<dbReference type="InterPro" id="IPR005094">
    <property type="entry name" value="Endonuclease_MobA/VirD2"/>
</dbReference>
<evidence type="ECO:0000256" key="1">
    <source>
        <dbReference type="SAM" id="MobiDB-lite"/>
    </source>
</evidence>
<gene>
    <name evidence="3" type="ORF">C4F49_11835</name>
</gene>
<sequence length="393" mass="44957">MIAMQKVHSFAAALDYNDSKLNLKDKTQRAEVLDHNFMEYNKAEIMKEIGMLNKLNSKLTNDGYHVALSFSEKDTHLRNADLIAIAQAYKKGMGFTDDNLFVLYKHNDGEDHQHIHVHLLLHRLSIDEQGKVQVVSDSNNYRRSETVCRELERRFNLEKVRSSHEALDRAPTKDELEMMQRTGHPSERILMQEKVKSALGVSVDIQSFIENCKLNGIYLLFNQSSSTGRVSGITYISQNGFIAKGQKLGNQFKWNNLSQNLNYGKQSRDGETVRQTNIDTRSRFENELNKANRGSEIGDDRTSRISSKSYKESKYTVSEDEFNDRKGGDSRFTAHSHGDRTDEETDSEIEESISNGLSHDSNSLISNLSGLLGSVSAEQIDEEERRKRRRIRR</sequence>
<accession>A0A928YQW5</accession>
<feature type="compositionally biased region" description="Basic and acidic residues" evidence="1">
    <location>
        <begin position="296"/>
        <end position="314"/>
    </location>
</feature>
<keyword evidence="4" id="KW-1185">Reference proteome</keyword>
<comment type="caution">
    <text evidence="3">The sequence shown here is derived from an EMBL/GenBank/DDBJ whole genome shotgun (WGS) entry which is preliminary data.</text>
</comment>
<name>A0A928YQW5_9SPHI</name>
<feature type="compositionally biased region" description="Low complexity" evidence="1">
    <location>
        <begin position="361"/>
        <end position="376"/>
    </location>
</feature>
<dbReference type="RefSeq" id="WP_196936377.1">
    <property type="nucleotide sequence ID" value="NZ_MU158698.1"/>
</dbReference>
<evidence type="ECO:0000313" key="3">
    <source>
        <dbReference type="EMBL" id="MBE8714374.1"/>
    </source>
</evidence>